<name>A0A517YSI4_9BACT</name>
<evidence type="ECO:0000313" key="2">
    <source>
        <dbReference type="Proteomes" id="UP000317369"/>
    </source>
</evidence>
<proteinExistence type="predicted"/>
<dbReference type="Proteomes" id="UP000317369">
    <property type="component" value="Chromosome"/>
</dbReference>
<protein>
    <submittedName>
        <fullName evidence="1">Uncharacterized protein</fullName>
    </submittedName>
</protein>
<keyword evidence="2" id="KW-1185">Reference proteome</keyword>
<evidence type="ECO:0000313" key="1">
    <source>
        <dbReference type="EMBL" id="QDU33203.1"/>
    </source>
</evidence>
<dbReference type="KEGG" id="pcor:KS4_12480"/>
<dbReference type="AlphaFoldDB" id="A0A517YSI4"/>
<gene>
    <name evidence="1" type="ORF">KS4_12480</name>
</gene>
<sequence length="102" mass="10751">MRKIEIVMDECEREVVEVDVVDGDDVVSWVSKSMRQLDRGEGVGRGISGGGVADGVDEFGDGDCLAEVGDEAGRGDELVDGGAAACAWLGGQCDWVWGVARF</sequence>
<accession>A0A517YSI4</accession>
<reference evidence="1 2" key="1">
    <citation type="submission" date="2019-02" db="EMBL/GenBank/DDBJ databases">
        <title>Deep-cultivation of Planctomycetes and their phenomic and genomic characterization uncovers novel biology.</title>
        <authorList>
            <person name="Wiegand S."/>
            <person name="Jogler M."/>
            <person name="Boedeker C."/>
            <person name="Pinto D."/>
            <person name="Vollmers J."/>
            <person name="Rivas-Marin E."/>
            <person name="Kohn T."/>
            <person name="Peeters S.H."/>
            <person name="Heuer A."/>
            <person name="Rast P."/>
            <person name="Oberbeckmann S."/>
            <person name="Bunk B."/>
            <person name="Jeske O."/>
            <person name="Meyerdierks A."/>
            <person name="Storesund J.E."/>
            <person name="Kallscheuer N."/>
            <person name="Luecker S."/>
            <person name="Lage O.M."/>
            <person name="Pohl T."/>
            <person name="Merkel B.J."/>
            <person name="Hornburger P."/>
            <person name="Mueller R.-W."/>
            <person name="Bruemmer F."/>
            <person name="Labrenz M."/>
            <person name="Spormann A.M."/>
            <person name="Op den Camp H."/>
            <person name="Overmann J."/>
            <person name="Amann R."/>
            <person name="Jetten M.S.M."/>
            <person name="Mascher T."/>
            <person name="Medema M.H."/>
            <person name="Devos D.P."/>
            <person name="Kaster A.-K."/>
            <person name="Ovreas L."/>
            <person name="Rohde M."/>
            <person name="Galperin M.Y."/>
            <person name="Jogler C."/>
        </authorList>
    </citation>
    <scope>NUCLEOTIDE SEQUENCE [LARGE SCALE GENOMIC DNA]</scope>
    <source>
        <strain evidence="1 2">KS4</strain>
    </source>
</reference>
<dbReference type="EMBL" id="CP036425">
    <property type="protein sequence ID" value="QDU33203.1"/>
    <property type="molecule type" value="Genomic_DNA"/>
</dbReference>
<organism evidence="1 2">
    <name type="scientific">Poriferisphaera corsica</name>
    <dbReference type="NCBI Taxonomy" id="2528020"/>
    <lineage>
        <taxon>Bacteria</taxon>
        <taxon>Pseudomonadati</taxon>
        <taxon>Planctomycetota</taxon>
        <taxon>Phycisphaerae</taxon>
        <taxon>Phycisphaerales</taxon>
        <taxon>Phycisphaeraceae</taxon>
        <taxon>Poriferisphaera</taxon>
    </lineage>
</organism>
<dbReference type="RefSeq" id="WP_145075948.1">
    <property type="nucleotide sequence ID" value="NZ_CP036425.1"/>
</dbReference>